<dbReference type="EMBL" id="JBHTBX010000002">
    <property type="protein sequence ID" value="MFC7433407.1"/>
    <property type="molecule type" value="Genomic_DNA"/>
</dbReference>
<proteinExistence type="predicted"/>
<gene>
    <name evidence="1" type="ORF">ACFQNJ_02660</name>
</gene>
<evidence type="ECO:0000313" key="1">
    <source>
        <dbReference type="EMBL" id="MFC7433407.1"/>
    </source>
</evidence>
<dbReference type="Proteomes" id="UP001596495">
    <property type="component" value="Unassembled WGS sequence"/>
</dbReference>
<name>A0ABW2R6U3_9BURK</name>
<reference evidence="2" key="1">
    <citation type="journal article" date="2019" name="Int. J. Syst. Evol. Microbiol.">
        <title>The Global Catalogue of Microorganisms (GCM) 10K type strain sequencing project: providing services to taxonomists for standard genome sequencing and annotation.</title>
        <authorList>
            <consortium name="The Broad Institute Genomics Platform"/>
            <consortium name="The Broad Institute Genome Sequencing Center for Infectious Disease"/>
            <person name="Wu L."/>
            <person name="Ma J."/>
        </authorList>
    </citation>
    <scope>NUCLEOTIDE SEQUENCE [LARGE SCALE GENOMIC DNA]</scope>
    <source>
        <strain evidence="2">CCUG 54518</strain>
    </source>
</reference>
<comment type="caution">
    <text evidence="1">The sequence shown here is derived from an EMBL/GenBank/DDBJ whole genome shotgun (WGS) entry which is preliminary data.</text>
</comment>
<protein>
    <submittedName>
        <fullName evidence="1">DUF1579 domain-containing protein</fullName>
    </submittedName>
</protein>
<dbReference type="RefSeq" id="WP_382253642.1">
    <property type="nucleotide sequence ID" value="NZ_JBHTBX010000002.1"/>
</dbReference>
<sequence length="177" mass="20240">MLALYFIPLVVKVPMSIPDPANPPTDFDFIIGDWRVRHRRLNSRLTGCTEWTEFHGTSSTRKILGGFGNVEDNLLCFPREQVRAAAFRSFDTKSRSWSIWWLDGRAPHNLDVPVVGAFANNVGLFYANDTLDGRPIKVRFTWHANPRGNPQWAQAFSADGGSTWETNWTMEFHRSEI</sequence>
<accession>A0ABW2R6U3</accession>
<organism evidence="1 2">
    <name type="scientific">Hydrogenophaga bisanensis</name>
    <dbReference type="NCBI Taxonomy" id="439611"/>
    <lineage>
        <taxon>Bacteria</taxon>
        <taxon>Pseudomonadati</taxon>
        <taxon>Pseudomonadota</taxon>
        <taxon>Betaproteobacteria</taxon>
        <taxon>Burkholderiales</taxon>
        <taxon>Comamonadaceae</taxon>
        <taxon>Hydrogenophaga</taxon>
    </lineage>
</organism>
<evidence type="ECO:0000313" key="2">
    <source>
        <dbReference type="Proteomes" id="UP001596495"/>
    </source>
</evidence>
<keyword evidence="2" id="KW-1185">Reference proteome</keyword>